<accession>A0A6F8XTL6</accession>
<sequence>MTAPPPVLTVSHLAITFHQYERGLRRRTVTPVVDMSLTARAGEIVAVVGASGAGKSLIGLATMGLLPPNAEEHGTISFHGAPVTPLRDEHWPAGK</sequence>
<gene>
    <name evidence="10" type="ORF">Pflav_035830</name>
</gene>
<evidence type="ECO:0000256" key="3">
    <source>
        <dbReference type="ARBA" id="ARBA00022448"/>
    </source>
</evidence>
<keyword evidence="6" id="KW-1278">Translocase</keyword>
<dbReference type="Proteomes" id="UP000502508">
    <property type="component" value="Chromosome"/>
</dbReference>
<proteinExistence type="inferred from homology"/>
<dbReference type="SUPFAM" id="SSF52540">
    <property type="entry name" value="P-loop containing nucleoside triphosphate hydrolases"/>
    <property type="match status" value="1"/>
</dbReference>
<evidence type="ECO:0000256" key="1">
    <source>
        <dbReference type="ARBA" id="ARBA00004370"/>
    </source>
</evidence>
<dbReference type="InterPro" id="IPR050388">
    <property type="entry name" value="ABC_Ni/Peptide_Import"/>
</dbReference>
<evidence type="ECO:0000256" key="4">
    <source>
        <dbReference type="ARBA" id="ARBA00022475"/>
    </source>
</evidence>
<evidence type="ECO:0000256" key="6">
    <source>
        <dbReference type="ARBA" id="ARBA00022967"/>
    </source>
</evidence>
<dbReference type="PANTHER" id="PTHR43297">
    <property type="entry name" value="OLIGOPEPTIDE TRANSPORT ATP-BINDING PROTEIN APPD"/>
    <property type="match status" value="1"/>
</dbReference>
<reference evidence="10 11" key="1">
    <citation type="submission" date="2020-03" db="EMBL/GenBank/DDBJ databases">
        <title>Whole genome shotgun sequence of Phytohabitans flavus NBRC 107702.</title>
        <authorList>
            <person name="Komaki H."/>
            <person name="Tamura T."/>
        </authorList>
    </citation>
    <scope>NUCLEOTIDE SEQUENCE [LARGE SCALE GENOMIC DNA]</scope>
    <source>
        <strain evidence="10 11">NBRC 107702</strain>
    </source>
</reference>
<dbReference type="InterPro" id="IPR003439">
    <property type="entry name" value="ABC_transporter-like_ATP-bd"/>
</dbReference>
<feature type="domain" description="ABC transporter" evidence="9">
    <location>
        <begin position="34"/>
        <end position="89"/>
    </location>
</feature>
<keyword evidence="3" id="KW-0813">Transport</keyword>
<feature type="compositionally biased region" description="Basic and acidic residues" evidence="8">
    <location>
        <begin position="86"/>
        <end position="95"/>
    </location>
</feature>
<dbReference type="Gene3D" id="3.40.50.300">
    <property type="entry name" value="P-loop containing nucleotide triphosphate hydrolases"/>
    <property type="match status" value="1"/>
</dbReference>
<evidence type="ECO:0000256" key="7">
    <source>
        <dbReference type="ARBA" id="ARBA00023136"/>
    </source>
</evidence>
<evidence type="ECO:0000256" key="8">
    <source>
        <dbReference type="SAM" id="MobiDB-lite"/>
    </source>
</evidence>
<dbReference type="KEGG" id="pfla:Pflav_035830"/>
<organism evidence="10 11">
    <name type="scientific">Phytohabitans flavus</name>
    <dbReference type="NCBI Taxonomy" id="1076124"/>
    <lineage>
        <taxon>Bacteria</taxon>
        <taxon>Bacillati</taxon>
        <taxon>Actinomycetota</taxon>
        <taxon>Actinomycetes</taxon>
        <taxon>Micromonosporales</taxon>
        <taxon>Micromonosporaceae</taxon>
    </lineage>
</organism>
<keyword evidence="5" id="KW-0997">Cell inner membrane</keyword>
<name>A0A6F8XTL6_9ACTN</name>
<dbReference type="GO" id="GO:0016887">
    <property type="term" value="F:ATP hydrolysis activity"/>
    <property type="evidence" value="ECO:0007669"/>
    <property type="project" value="InterPro"/>
</dbReference>
<protein>
    <recommendedName>
        <fullName evidence="9">ABC transporter domain-containing protein</fullName>
    </recommendedName>
</protein>
<evidence type="ECO:0000313" key="11">
    <source>
        <dbReference type="Proteomes" id="UP000502508"/>
    </source>
</evidence>
<reference evidence="10 11" key="2">
    <citation type="submission" date="2020-03" db="EMBL/GenBank/DDBJ databases">
        <authorList>
            <person name="Ichikawa N."/>
            <person name="Kimura A."/>
            <person name="Kitahashi Y."/>
            <person name="Uohara A."/>
        </authorList>
    </citation>
    <scope>NUCLEOTIDE SEQUENCE [LARGE SCALE GENOMIC DNA]</scope>
    <source>
        <strain evidence="10 11">NBRC 107702</strain>
    </source>
</reference>
<feature type="region of interest" description="Disordered" evidence="8">
    <location>
        <begin position="76"/>
        <end position="95"/>
    </location>
</feature>
<keyword evidence="7" id="KW-0472">Membrane</keyword>
<evidence type="ECO:0000256" key="5">
    <source>
        <dbReference type="ARBA" id="ARBA00022519"/>
    </source>
</evidence>
<dbReference type="AlphaFoldDB" id="A0A6F8XTL6"/>
<evidence type="ECO:0000313" key="10">
    <source>
        <dbReference type="EMBL" id="BCB77173.1"/>
    </source>
</evidence>
<dbReference type="EMBL" id="AP022870">
    <property type="protein sequence ID" value="BCB77173.1"/>
    <property type="molecule type" value="Genomic_DNA"/>
</dbReference>
<evidence type="ECO:0000256" key="2">
    <source>
        <dbReference type="ARBA" id="ARBA00005417"/>
    </source>
</evidence>
<comment type="subcellular location">
    <subcellularLocation>
        <location evidence="1">Membrane</location>
    </subcellularLocation>
</comment>
<dbReference type="InterPro" id="IPR027417">
    <property type="entry name" value="P-loop_NTPase"/>
</dbReference>
<dbReference type="PANTHER" id="PTHR43297:SF14">
    <property type="entry name" value="ATPASE AAA-TYPE CORE DOMAIN-CONTAINING PROTEIN"/>
    <property type="match status" value="1"/>
</dbReference>
<dbReference type="RefSeq" id="WP_197938598.1">
    <property type="nucleotide sequence ID" value="NZ_AP022870.1"/>
</dbReference>
<comment type="similarity">
    <text evidence="2">Belongs to the ABC transporter superfamily.</text>
</comment>
<keyword evidence="11" id="KW-1185">Reference proteome</keyword>
<keyword evidence="4" id="KW-1003">Cell membrane</keyword>
<dbReference type="GO" id="GO:0016020">
    <property type="term" value="C:membrane"/>
    <property type="evidence" value="ECO:0007669"/>
    <property type="project" value="UniProtKB-SubCell"/>
</dbReference>
<evidence type="ECO:0000259" key="9">
    <source>
        <dbReference type="Pfam" id="PF00005"/>
    </source>
</evidence>
<dbReference type="Pfam" id="PF00005">
    <property type="entry name" value="ABC_tran"/>
    <property type="match status" value="1"/>
</dbReference>
<dbReference type="GO" id="GO:0005524">
    <property type="term" value="F:ATP binding"/>
    <property type="evidence" value="ECO:0007669"/>
    <property type="project" value="InterPro"/>
</dbReference>